<feature type="non-terminal residue" evidence="1">
    <location>
        <position position="1"/>
    </location>
</feature>
<evidence type="ECO:0000313" key="1">
    <source>
        <dbReference type="EMBL" id="CEK71331.1"/>
    </source>
</evidence>
<proteinExistence type="predicted"/>
<organism evidence="1">
    <name type="scientific">Arion vulgaris</name>
    <dbReference type="NCBI Taxonomy" id="1028688"/>
    <lineage>
        <taxon>Eukaryota</taxon>
        <taxon>Metazoa</taxon>
        <taxon>Spiralia</taxon>
        <taxon>Lophotrochozoa</taxon>
        <taxon>Mollusca</taxon>
        <taxon>Gastropoda</taxon>
        <taxon>Heterobranchia</taxon>
        <taxon>Euthyneura</taxon>
        <taxon>Panpulmonata</taxon>
        <taxon>Eupulmonata</taxon>
        <taxon>Stylommatophora</taxon>
        <taxon>Helicina</taxon>
        <taxon>Arionoidea</taxon>
        <taxon>Arionidae</taxon>
        <taxon>Arion</taxon>
    </lineage>
</organism>
<dbReference type="AlphaFoldDB" id="A0A0B6ZU12"/>
<name>A0A0B6ZU12_9EUPU</name>
<accession>A0A0B6ZU12</accession>
<reference evidence="1" key="1">
    <citation type="submission" date="2014-12" db="EMBL/GenBank/DDBJ databases">
        <title>Insight into the proteome of Arion vulgaris.</title>
        <authorList>
            <person name="Aradska J."/>
            <person name="Bulat T."/>
            <person name="Smidak R."/>
            <person name="Sarate P."/>
            <person name="Gangsoo J."/>
            <person name="Sialana F."/>
            <person name="Bilban M."/>
            <person name="Lubec G."/>
        </authorList>
    </citation>
    <scope>NUCLEOTIDE SEQUENCE</scope>
    <source>
        <tissue evidence="1">Skin</tissue>
    </source>
</reference>
<sequence>KLLSIKEVTKFCREFSHISAKKPTTNLYTKCLDVTVLKQKMQVRSQLEKSMNQKAAVVLKPVTKVAVQVKRMPRSDIDVMKTMSNHIIVHIMHHQVIPKGHDCIAWPELMFVKGL</sequence>
<dbReference type="EMBL" id="HACG01024466">
    <property type="protein sequence ID" value="CEK71331.1"/>
    <property type="molecule type" value="Transcribed_RNA"/>
</dbReference>
<gene>
    <name evidence="1" type="primary">ORF77906</name>
</gene>
<protein>
    <submittedName>
        <fullName evidence="1">Uncharacterized protein</fullName>
    </submittedName>
</protein>